<organism evidence="4 5">
    <name type="scientific">Ramlibacter aquaticus</name>
    <dbReference type="NCBI Taxonomy" id="2780094"/>
    <lineage>
        <taxon>Bacteria</taxon>
        <taxon>Pseudomonadati</taxon>
        <taxon>Pseudomonadota</taxon>
        <taxon>Betaproteobacteria</taxon>
        <taxon>Burkholderiales</taxon>
        <taxon>Comamonadaceae</taxon>
        <taxon>Ramlibacter</taxon>
    </lineage>
</organism>
<sequence length="128" mass="12911">MTLKHRKQQAGFTLVEMIIVMVLIGILSVVALPRYLDYSATAKQKALQTAANAISAAATANYTRKRTGLNGVAVTSCAAAAGLASIESGMAVSAVSASLSSGVIGQCSINYTGSSALSSPVVFSVIGA</sequence>
<dbReference type="PANTHER" id="PTHR30093">
    <property type="entry name" value="GENERAL SECRETION PATHWAY PROTEIN G"/>
    <property type="match status" value="1"/>
</dbReference>
<reference evidence="4 5" key="1">
    <citation type="submission" date="2020-10" db="EMBL/GenBank/DDBJ databases">
        <title>Draft genome of Ramlibacter aquaticus LMG 30558.</title>
        <authorList>
            <person name="Props R."/>
        </authorList>
    </citation>
    <scope>NUCLEOTIDE SEQUENCE [LARGE SCALE GENOMIC DNA]</scope>
    <source>
        <strain evidence="4 5">LMG 30558</strain>
    </source>
</reference>
<dbReference type="SUPFAM" id="SSF54523">
    <property type="entry name" value="Pili subunits"/>
    <property type="match status" value="1"/>
</dbReference>
<dbReference type="PANTHER" id="PTHR30093:SF34">
    <property type="entry name" value="PREPILIN PEPTIDASE-DEPENDENT PROTEIN D"/>
    <property type="match status" value="1"/>
</dbReference>
<comment type="similarity">
    <text evidence="1">Belongs to the N-Me-Phe pilin family.</text>
</comment>
<evidence type="ECO:0000313" key="5">
    <source>
        <dbReference type="Proteomes" id="UP000715965"/>
    </source>
</evidence>
<dbReference type="EMBL" id="JADDOJ010000004">
    <property type="protein sequence ID" value="MBE7939297.1"/>
    <property type="molecule type" value="Genomic_DNA"/>
</dbReference>
<keyword evidence="3" id="KW-0472">Membrane</keyword>
<keyword evidence="5" id="KW-1185">Reference proteome</keyword>
<dbReference type="Pfam" id="PF07963">
    <property type="entry name" value="N_methyl"/>
    <property type="match status" value="1"/>
</dbReference>
<comment type="caution">
    <text evidence="4">The sequence shown here is derived from an EMBL/GenBank/DDBJ whole genome shotgun (WGS) entry which is preliminary data.</text>
</comment>
<evidence type="ECO:0000313" key="4">
    <source>
        <dbReference type="EMBL" id="MBE7939297.1"/>
    </source>
</evidence>
<feature type="transmembrane region" description="Helical" evidence="3">
    <location>
        <begin position="12"/>
        <end position="36"/>
    </location>
</feature>
<keyword evidence="3" id="KW-1133">Transmembrane helix</keyword>
<dbReference type="Gene3D" id="3.30.700.10">
    <property type="entry name" value="Glycoprotein, Type 4 Pilin"/>
    <property type="match status" value="1"/>
</dbReference>
<dbReference type="InterPro" id="IPR012902">
    <property type="entry name" value="N_methyl_site"/>
</dbReference>
<evidence type="ECO:0000256" key="3">
    <source>
        <dbReference type="SAM" id="Phobius"/>
    </source>
</evidence>
<dbReference type="RefSeq" id="WP_193778850.1">
    <property type="nucleotide sequence ID" value="NZ_JADDOJ010000004.1"/>
</dbReference>
<protein>
    <submittedName>
        <fullName evidence="4">Type II secretion system protein</fullName>
    </submittedName>
</protein>
<evidence type="ECO:0000256" key="1">
    <source>
        <dbReference type="ARBA" id="ARBA00005233"/>
    </source>
</evidence>
<dbReference type="InterPro" id="IPR045584">
    <property type="entry name" value="Pilin-like"/>
</dbReference>
<gene>
    <name evidence="4" type="ORF">IM725_01765</name>
</gene>
<keyword evidence="3" id="KW-0812">Transmembrane</keyword>
<proteinExistence type="inferred from homology"/>
<accession>A0ABR9SAC1</accession>
<evidence type="ECO:0000256" key="2">
    <source>
        <dbReference type="ARBA" id="ARBA00022481"/>
    </source>
</evidence>
<dbReference type="PROSITE" id="PS00409">
    <property type="entry name" value="PROKAR_NTER_METHYL"/>
    <property type="match status" value="1"/>
</dbReference>
<keyword evidence="2" id="KW-0488">Methylation</keyword>
<dbReference type="Proteomes" id="UP000715965">
    <property type="component" value="Unassembled WGS sequence"/>
</dbReference>
<dbReference type="NCBIfam" id="TIGR02532">
    <property type="entry name" value="IV_pilin_GFxxxE"/>
    <property type="match status" value="1"/>
</dbReference>
<name>A0ABR9SAC1_9BURK</name>